<dbReference type="Proteomes" id="UP000030747">
    <property type="component" value="Unassembled WGS sequence"/>
</dbReference>
<evidence type="ECO:0000256" key="1">
    <source>
        <dbReference type="SAM" id="MobiDB-lite"/>
    </source>
</evidence>
<dbReference type="OrthoDB" id="347593at2759"/>
<dbReference type="GeneID" id="25251606"/>
<feature type="region of interest" description="Disordered" evidence="1">
    <location>
        <begin position="1066"/>
        <end position="1085"/>
    </location>
</feature>
<dbReference type="GO" id="GO:0034066">
    <property type="term" value="C:Ric1-Rgp1 guanyl-nucleotide exchange factor complex"/>
    <property type="evidence" value="ECO:0007669"/>
    <property type="project" value="InterPro"/>
</dbReference>
<dbReference type="RefSeq" id="XP_013230895.1">
    <property type="nucleotide sequence ID" value="XM_013375441.1"/>
</dbReference>
<reference evidence="2" key="2">
    <citation type="submission" date="2013-10" db="EMBL/GenBank/DDBJ databases">
        <authorList>
            <person name="Aslett M."/>
        </authorList>
    </citation>
    <scope>NUCLEOTIDE SEQUENCE [LARGE SCALE GENOMIC DNA]</scope>
    <source>
        <strain evidence="2">Houghton</strain>
    </source>
</reference>
<dbReference type="GO" id="GO:0005829">
    <property type="term" value="C:cytosol"/>
    <property type="evidence" value="ECO:0007669"/>
    <property type="project" value="TreeGrafter"/>
</dbReference>
<evidence type="ECO:0000313" key="3">
    <source>
        <dbReference type="Proteomes" id="UP000030747"/>
    </source>
</evidence>
<dbReference type="PANTHER" id="PTHR22746">
    <property type="entry name" value="RAB6A-GEF COMPLEX PARTNER PROTEIN 1"/>
    <property type="match status" value="1"/>
</dbReference>
<reference evidence="2" key="1">
    <citation type="submission" date="2013-10" db="EMBL/GenBank/DDBJ databases">
        <title>Genomic analysis of the causative agents of coccidiosis in chickens.</title>
        <authorList>
            <person name="Reid A.J."/>
            <person name="Blake D."/>
            <person name="Billington K."/>
            <person name="Browne H."/>
            <person name="Dunn M."/>
            <person name="Hung S."/>
            <person name="Kawahara F."/>
            <person name="Miranda-Saavedra D."/>
            <person name="Mourier T."/>
            <person name="Nagra H."/>
            <person name="Otto T.D."/>
            <person name="Rawlings N."/>
            <person name="Sanchez A."/>
            <person name="Sanders M."/>
            <person name="Subramaniam C."/>
            <person name="Tay Y."/>
            <person name="Dear P."/>
            <person name="Doerig C."/>
            <person name="Gruber A."/>
            <person name="Parkinson J."/>
            <person name="Shirley M."/>
            <person name="Wan K.L."/>
            <person name="Berriman M."/>
            <person name="Tomley F."/>
            <person name="Pain A."/>
        </authorList>
    </citation>
    <scope>NUCLEOTIDE SEQUENCE [LARGE SCALE GENOMIC DNA]</scope>
    <source>
        <strain evidence="2">Houghton</strain>
    </source>
</reference>
<evidence type="ECO:0008006" key="4">
    <source>
        <dbReference type="Google" id="ProtNLM"/>
    </source>
</evidence>
<gene>
    <name evidence="2" type="ORF">ETH_00012150</name>
</gene>
<dbReference type="GO" id="GO:0006886">
    <property type="term" value="P:intracellular protein transport"/>
    <property type="evidence" value="ECO:0007669"/>
    <property type="project" value="InterPro"/>
</dbReference>
<evidence type="ECO:0000313" key="2">
    <source>
        <dbReference type="EMBL" id="CDJ40142.1"/>
    </source>
</evidence>
<dbReference type="GO" id="GO:0042147">
    <property type="term" value="P:retrograde transport, endosome to Golgi"/>
    <property type="evidence" value="ECO:0007669"/>
    <property type="project" value="TreeGrafter"/>
</dbReference>
<dbReference type="GO" id="GO:0000139">
    <property type="term" value="C:Golgi membrane"/>
    <property type="evidence" value="ECO:0007669"/>
    <property type="project" value="TreeGrafter"/>
</dbReference>
<dbReference type="PANTHER" id="PTHR22746:SF10">
    <property type="entry name" value="GUANINE NUCLEOTIDE EXCHANGE FACTOR SUBUNIT RIC1"/>
    <property type="match status" value="1"/>
</dbReference>
<proteinExistence type="predicted"/>
<protein>
    <recommendedName>
        <fullName evidence="4">Ribosome control protein 1 domain-containing protein</fullName>
    </recommendedName>
</protein>
<dbReference type="InterPro" id="IPR040096">
    <property type="entry name" value="Ric1"/>
</dbReference>
<dbReference type="VEuPathDB" id="ToxoDB:ETH2_1465400"/>
<organism evidence="2 3">
    <name type="scientific">Eimeria tenella</name>
    <name type="common">Coccidian parasite</name>
    <dbReference type="NCBI Taxonomy" id="5802"/>
    <lineage>
        <taxon>Eukaryota</taxon>
        <taxon>Sar</taxon>
        <taxon>Alveolata</taxon>
        <taxon>Apicomplexa</taxon>
        <taxon>Conoidasida</taxon>
        <taxon>Coccidia</taxon>
        <taxon>Eucoccidiorida</taxon>
        <taxon>Eimeriorina</taxon>
        <taxon>Eimeriidae</taxon>
        <taxon>Eimeria</taxon>
    </lineage>
</organism>
<dbReference type="SUPFAM" id="SSF101908">
    <property type="entry name" value="Putative isomerase YbhE"/>
    <property type="match status" value="1"/>
</dbReference>
<dbReference type="VEuPathDB" id="ToxoDB:ETH_00012150"/>
<name>U6KPT7_EIMTE</name>
<accession>U6KPT7</accession>
<sequence length="1579" mass="169093">MNDGCTRIHRHCNGKRSRVPNIPEQTTGICPCSVTDTCAGPSYLGAYGINAWGNHGDRISAADAAAAYSRSSSDDSTSVLGWSQLLLLAWCFPLRGYTQMWGSGGAVPFTGSEGAAKHGRASGQQRLDRPHQEVQTSAGAVPKAGMADNFVRGSTGGRMLSPTSAGSNPRNRRKGWWNISIEAGLDGRISIGHSPQETASVDVLPAAECGDGRNCNANRKLKPWRPLGLQLRASAVCCCALSGEKSLVAAGLGSGKVEIYRLLWPRNPVQRTCDFQQPQQGQQRLRTLAHRNVERDGFTLFPHLLHVLAVPEDIKAAATAERGLARAEQSVGALSTEGAAYLQPQSVQSLQWTSDGAALVVRWLKGGTAVFSHTGRILFSLPNPPSASISLVSFPAAGDALGGILTTSPSLERQQTFVFTRKISTASAAAVAAGAAAGSGQLCCWIMGSLSLLHVCSSFEAVSQLERQGKGIKTCTTFLVDKHQFGGSVCFDKLLEVSVVRSGSVTPATSSVEICGSRCATDLTDRVLLGGSHLLVWNFMGRAKPSASLSFIPLPPNLYTTRAFPVRQAALSPDGAQLLVAGTRGFALFALMQRRWRLLCSERQETQIRVGTLPLGWYTNDIFFVSTPASSPYGAAASAAAAAAAPPEPRSTLGYPEEAPRWNLPAKVLRRFEIAFASAVDVCPSRFGAHVPMTIHEKTAWLQQQQLQQQFSSRLWIAAVAGGGSSELLSVSTKEKAYKVSAKSSSSNMWRYSVLFLSTNERLDVRHRVAEIQRLPARPQTSTVLPRLEQQPLLRPTVTHGSRCCICHAENSDSGSCCIICSGSAALALRCLAAGNTAEPLLAIYDALGILTAYQLQCPANQQQQQHRHYDVVALWQLDLTDFCDRPPQQIRFVGCAWLLLLLVQSGDLLLLRLTMPGSGHVHHHRTHHIPQLTVEASAMIAEGVTGLWVGAEAQLRHHFLLPSARLCVLPSRQQNHKNQQQQRVQEESEHIAEGVVACCCTCSGSLRLPAQAAKHAEQKKEVLQEYQDEHASCSPTSVKMHNSIDTEQPCRTADATDKAGKAAGNVLKGSGGSSAANTKGQHPRARPKIFWAAGRRQLSDDFEKKFKMRCSLEAYACGASCAVPSSASSEGTEAQTAVAAKPSTPPEAFAAAERKKAANYRSEGSFSDADGCISSGFDSSSAINGPIVTPQPWEARADKCDVCCCCVAGWHIWAQTAAGLLLASVSFHYSGTAEGAAAGNLSPERLVAATDVRVRSALVLPVEARPQPLNITGIIGELGVAIACAPSREAALGFPSHKHPVTQIRLLLQPCTHTLLQRQVLAAAAYTPTGGMAPVMPLGGCSADASADEPSPRLNSYGENAIDIRGRADASSSCRRLFICVAELLRELLASPFAHHLLELCQFSLLMRCISTYLKAAKLKRLQLRPHKVHLQTSLYPSASADVRVVSGIPSSAIEGICDKVRESAAAALKNSSEGVALQWLLQLLQRKAPQLFVATLVFCMRKTEPLVSPAVLESLLQEQLPPADPVTLFCSCLEIGLLHTAALYLLPIQIAEGPLQVLLSFSHLVPFAVVSPGMGWV</sequence>
<feature type="region of interest" description="Disordered" evidence="1">
    <location>
        <begin position="152"/>
        <end position="171"/>
    </location>
</feature>
<keyword evidence="3" id="KW-1185">Reference proteome</keyword>
<dbReference type="EMBL" id="HG674968">
    <property type="protein sequence ID" value="CDJ40142.1"/>
    <property type="molecule type" value="Genomic_DNA"/>
</dbReference>